<feature type="domain" description="HTH hxlR-type" evidence="4">
    <location>
        <begin position="10"/>
        <end position="106"/>
    </location>
</feature>
<dbReference type="Gene3D" id="1.10.10.10">
    <property type="entry name" value="Winged helix-like DNA-binding domain superfamily/Winged helix DNA-binding domain"/>
    <property type="match status" value="1"/>
</dbReference>
<proteinExistence type="predicted"/>
<sequence length="106" mass="11996">MAKSKSLEACPVYKTAMILDGKWTILIFRDLLANKVVRFNELRRSLGSISPKTLTERLTELEDQGLVNRKVYAEVPPRVEYSLTEKGKGLSAVFDSMAKFGDKWLS</sequence>
<dbReference type="InterPro" id="IPR002577">
    <property type="entry name" value="HTH_HxlR"/>
</dbReference>
<dbReference type="EMBL" id="CP020946">
    <property type="protein sequence ID" value="ASD62273.1"/>
    <property type="molecule type" value="Genomic_DNA"/>
</dbReference>
<dbReference type="InterPro" id="IPR036390">
    <property type="entry name" value="WH_DNA-bd_sf"/>
</dbReference>
<keyword evidence="2" id="KW-0238">DNA-binding</keyword>
<organism evidence="5 6">
    <name type="scientific">Bdellovibrio bacteriovorus</name>
    <dbReference type="NCBI Taxonomy" id="959"/>
    <lineage>
        <taxon>Bacteria</taxon>
        <taxon>Pseudomonadati</taxon>
        <taxon>Bdellovibrionota</taxon>
        <taxon>Bdellovibrionia</taxon>
        <taxon>Bdellovibrionales</taxon>
        <taxon>Pseudobdellovibrionaceae</taxon>
        <taxon>Bdellovibrio</taxon>
    </lineage>
</organism>
<evidence type="ECO:0000256" key="1">
    <source>
        <dbReference type="ARBA" id="ARBA00023015"/>
    </source>
</evidence>
<evidence type="ECO:0000313" key="6">
    <source>
        <dbReference type="Proteomes" id="UP000197003"/>
    </source>
</evidence>
<dbReference type="AlphaFoldDB" id="A0A1Z3N472"/>
<dbReference type="SUPFAM" id="SSF46785">
    <property type="entry name" value="Winged helix' DNA-binding domain"/>
    <property type="match status" value="1"/>
</dbReference>
<accession>A0A1Z3N472</accession>
<dbReference type="PANTHER" id="PTHR33204">
    <property type="entry name" value="TRANSCRIPTIONAL REGULATOR, MARR FAMILY"/>
    <property type="match status" value="1"/>
</dbReference>
<name>A0A1Z3N472_BDEBC</name>
<gene>
    <name evidence="5" type="ORF">B9G79_01185</name>
</gene>
<dbReference type="Proteomes" id="UP000197003">
    <property type="component" value="Chromosome"/>
</dbReference>
<evidence type="ECO:0000313" key="5">
    <source>
        <dbReference type="EMBL" id="ASD62273.1"/>
    </source>
</evidence>
<keyword evidence="1" id="KW-0805">Transcription regulation</keyword>
<dbReference type="PROSITE" id="PS51118">
    <property type="entry name" value="HTH_HXLR"/>
    <property type="match status" value="1"/>
</dbReference>
<evidence type="ECO:0000259" key="4">
    <source>
        <dbReference type="PROSITE" id="PS51118"/>
    </source>
</evidence>
<keyword evidence="3" id="KW-0804">Transcription</keyword>
<dbReference type="GO" id="GO:0003677">
    <property type="term" value="F:DNA binding"/>
    <property type="evidence" value="ECO:0007669"/>
    <property type="project" value="UniProtKB-KW"/>
</dbReference>
<dbReference type="RefSeq" id="WP_088563923.1">
    <property type="nucleotide sequence ID" value="NZ_CP020946.1"/>
</dbReference>
<reference evidence="5 6" key="1">
    <citation type="submission" date="2017-04" db="EMBL/GenBank/DDBJ databases">
        <title>Whole genome sequence of Bdellovibrio bacteriovorus strain SSB218315.</title>
        <authorList>
            <person name="Oyedara O."/>
            <person name="Rodriguez-Perez M.A."/>
        </authorList>
    </citation>
    <scope>NUCLEOTIDE SEQUENCE [LARGE SCALE GENOMIC DNA]</scope>
    <source>
        <strain evidence="5 6">SSB218315</strain>
    </source>
</reference>
<evidence type="ECO:0000256" key="2">
    <source>
        <dbReference type="ARBA" id="ARBA00023125"/>
    </source>
</evidence>
<protein>
    <submittedName>
        <fullName evidence="5">Transcriptional regulator</fullName>
    </submittedName>
</protein>
<dbReference type="InterPro" id="IPR036388">
    <property type="entry name" value="WH-like_DNA-bd_sf"/>
</dbReference>
<evidence type="ECO:0000256" key="3">
    <source>
        <dbReference type="ARBA" id="ARBA00023163"/>
    </source>
</evidence>
<dbReference type="PANTHER" id="PTHR33204:SF18">
    <property type="entry name" value="TRANSCRIPTIONAL REGULATORY PROTEIN"/>
    <property type="match status" value="1"/>
</dbReference>
<dbReference type="Pfam" id="PF01638">
    <property type="entry name" value="HxlR"/>
    <property type="match status" value="1"/>
</dbReference>
<dbReference type="OrthoDB" id="5293857at2"/>